<accession>A0ABY6L9T0</accession>
<reference evidence="1 2" key="1">
    <citation type="submission" date="2022-01" db="EMBL/GenBank/DDBJ databases">
        <title>A chromosomal length assembly of Cordylochernes scorpioides.</title>
        <authorList>
            <person name="Zeh D."/>
            <person name="Zeh J."/>
        </authorList>
    </citation>
    <scope>NUCLEOTIDE SEQUENCE [LARGE SCALE GENOMIC DNA]</scope>
    <source>
        <strain evidence="1">IN4F17</strain>
        <tissue evidence="1">Whole Body</tissue>
    </source>
</reference>
<dbReference type="Gene3D" id="3.30.420.10">
    <property type="entry name" value="Ribonuclease H-like superfamily/Ribonuclease H"/>
    <property type="match status" value="1"/>
</dbReference>
<organism evidence="1 2">
    <name type="scientific">Cordylochernes scorpioides</name>
    <dbReference type="NCBI Taxonomy" id="51811"/>
    <lineage>
        <taxon>Eukaryota</taxon>
        <taxon>Metazoa</taxon>
        <taxon>Ecdysozoa</taxon>
        <taxon>Arthropoda</taxon>
        <taxon>Chelicerata</taxon>
        <taxon>Arachnida</taxon>
        <taxon>Pseudoscorpiones</taxon>
        <taxon>Cheliferoidea</taxon>
        <taxon>Chernetidae</taxon>
        <taxon>Cordylochernes</taxon>
    </lineage>
</organism>
<dbReference type="InterPro" id="IPR036397">
    <property type="entry name" value="RNaseH_sf"/>
</dbReference>
<proteinExistence type="predicted"/>
<keyword evidence="2" id="KW-1185">Reference proteome</keyword>
<dbReference type="Proteomes" id="UP001235939">
    <property type="component" value="Chromosome 15"/>
</dbReference>
<evidence type="ECO:0000313" key="1">
    <source>
        <dbReference type="EMBL" id="UYV77212.1"/>
    </source>
</evidence>
<dbReference type="EMBL" id="CP092877">
    <property type="protein sequence ID" value="UYV77212.1"/>
    <property type="molecule type" value="Genomic_DNA"/>
</dbReference>
<evidence type="ECO:0000313" key="2">
    <source>
        <dbReference type="Proteomes" id="UP001235939"/>
    </source>
</evidence>
<gene>
    <name evidence="1" type="ORF">LAZ67_15000139</name>
</gene>
<name>A0ABY6L9T0_9ARAC</name>
<evidence type="ECO:0008006" key="3">
    <source>
        <dbReference type="Google" id="ProtNLM"/>
    </source>
</evidence>
<protein>
    <recommendedName>
        <fullName evidence="3">Transposase</fullName>
    </recommendedName>
</protein>
<sequence length="67" mass="7753">MTRIDPECSQKIITGDETWVYQYDPETKRQSSQWVVRGEPKPKKARRVHTPKIVDIAAAVMEMHGDI</sequence>